<keyword evidence="3" id="KW-1003">Cell membrane</keyword>
<dbReference type="InterPro" id="IPR027417">
    <property type="entry name" value="P-loop_NTPase"/>
</dbReference>
<evidence type="ECO:0000256" key="2">
    <source>
        <dbReference type="ARBA" id="ARBA00006683"/>
    </source>
</evidence>
<evidence type="ECO:0000256" key="1">
    <source>
        <dbReference type="ARBA" id="ARBA00004651"/>
    </source>
</evidence>
<keyword evidence="5 7" id="KW-1133">Transmembrane helix</keyword>
<dbReference type="InterPro" id="IPR003856">
    <property type="entry name" value="LPS_length_determ_N"/>
</dbReference>
<keyword evidence="10" id="KW-1185">Reference proteome</keyword>
<dbReference type="EMBL" id="SJKD01000003">
    <property type="protein sequence ID" value="TCC49936.1"/>
    <property type="molecule type" value="Genomic_DNA"/>
</dbReference>
<dbReference type="Pfam" id="PF02706">
    <property type="entry name" value="Wzz"/>
    <property type="match status" value="1"/>
</dbReference>
<dbReference type="InterPro" id="IPR050445">
    <property type="entry name" value="Bact_polysacc_biosynth/exp"/>
</dbReference>
<organism evidence="9 10">
    <name type="scientific">Kribbella capetownensis</name>
    <dbReference type="NCBI Taxonomy" id="1572659"/>
    <lineage>
        <taxon>Bacteria</taxon>
        <taxon>Bacillati</taxon>
        <taxon>Actinomycetota</taxon>
        <taxon>Actinomycetes</taxon>
        <taxon>Propionibacteriales</taxon>
        <taxon>Kribbellaceae</taxon>
        <taxon>Kribbella</taxon>
    </lineage>
</organism>
<evidence type="ECO:0000313" key="10">
    <source>
        <dbReference type="Proteomes" id="UP000293342"/>
    </source>
</evidence>
<dbReference type="AlphaFoldDB" id="A0A4R0JXA8"/>
<evidence type="ECO:0000256" key="3">
    <source>
        <dbReference type="ARBA" id="ARBA00022475"/>
    </source>
</evidence>
<proteinExistence type="inferred from homology"/>
<dbReference type="PANTHER" id="PTHR32309:SF31">
    <property type="entry name" value="CAPSULAR EXOPOLYSACCHARIDE FAMILY"/>
    <property type="match status" value="1"/>
</dbReference>
<dbReference type="GO" id="GO:0005886">
    <property type="term" value="C:plasma membrane"/>
    <property type="evidence" value="ECO:0007669"/>
    <property type="project" value="UniProtKB-SubCell"/>
</dbReference>
<comment type="similarity">
    <text evidence="2">Belongs to the CpsC/CapA family.</text>
</comment>
<feature type="domain" description="Polysaccharide chain length determinant N-terminal" evidence="8">
    <location>
        <begin position="16"/>
        <end position="88"/>
    </location>
</feature>
<accession>A0A4R0JXA8</accession>
<comment type="subcellular location">
    <subcellularLocation>
        <location evidence="1">Cell membrane</location>
        <topology evidence="1">Multi-pass membrane protein</topology>
    </subcellularLocation>
</comment>
<evidence type="ECO:0000313" key="9">
    <source>
        <dbReference type="EMBL" id="TCC49936.1"/>
    </source>
</evidence>
<dbReference type="Gene3D" id="3.40.50.300">
    <property type="entry name" value="P-loop containing nucleotide triphosphate hydrolases"/>
    <property type="match status" value="1"/>
</dbReference>
<evidence type="ECO:0000256" key="7">
    <source>
        <dbReference type="SAM" id="Phobius"/>
    </source>
</evidence>
<evidence type="ECO:0000256" key="6">
    <source>
        <dbReference type="ARBA" id="ARBA00023136"/>
    </source>
</evidence>
<protein>
    <recommendedName>
        <fullName evidence="8">Polysaccharide chain length determinant N-terminal domain-containing protein</fullName>
    </recommendedName>
</protein>
<dbReference type="SUPFAM" id="SSF52540">
    <property type="entry name" value="P-loop containing nucleoside triphosphate hydrolases"/>
    <property type="match status" value="1"/>
</dbReference>
<evidence type="ECO:0000256" key="4">
    <source>
        <dbReference type="ARBA" id="ARBA00022692"/>
    </source>
</evidence>
<gene>
    <name evidence="9" type="ORF">E0H75_16680</name>
</gene>
<dbReference type="OrthoDB" id="9773088at2"/>
<name>A0A4R0JXA8_9ACTN</name>
<comment type="caution">
    <text evidence="9">The sequence shown here is derived from an EMBL/GenBank/DDBJ whole genome shotgun (WGS) entry which is preliminary data.</text>
</comment>
<dbReference type="RefSeq" id="WP_131514453.1">
    <property type="nucleotide sequence ID" value="NZ_SJKD01000003.1"/>
</dbReference>
<dbReference type="Proteomes" id="UP000293342">
    <property type="component" value="Unassembled WGS sequence"/>
</dbReference>
<keyword evidence="4 7" id="KW-0812">Transmembrane</keyword>
<keyword evidence="6 7" id="KW-0472">Membrane</keyword>
<evidence type="ECO:0000256" key="5">
    <source>
        <dbReference type="ARBA" id="ARBA00022989"/>
    </source>
</evidence>
<dbReference type="PANTHER" id="PTHR32309">
    <property type="entry name" value="TYROSINE-PROTEIN KINASE"/>
    <property type="match status" value="1"/>
</dbReference>
<evidence type="ECO:0000259" key="8">
    <source>
        <dbReference type="Pfam" id="PF02706"/>
    </source>
</evidence>
<sequence>MKATGIEQARFEPTVLSAVRRYWVMVTVIAVLTAVAAVGYSMTQAEIYRAYATVTVPQSTLAEGEARTQYFDSQVLLLQSQEVADRAVRFANAELNENLLTRRDFTGENSSLEITPPEQATPGGFGSSIVALTFTWPSSKVAQAGVNAVLRAFDDARSAAIAAQGAADVAAVQRAIDDARTRGQRNDLQNQRTQTLVDLQLALATHPTVTWAAEPQLPINGNAKRSGAIGLIAGLALGAVLAYLRAGRRRCLDDRLDPVAIYDAPLLGDIPPTARTRIRSTLSATAHPLPMAADPQSAAAEAFRFTAGSVERLRSAQDHRMAVVFVSAESGSERSTVVANVALAVAESGTPVLAVDADAGASALTGLLLPGSPQSDGFEQVVAGCCPVSDCIEPSPLNADVTVLRAGPARVRRTSGTAYAEAVGKLIAEAKESFELVLIDSPAVLTAANAVELVQDSDATVVVLGPGEPVRDHVTVVERLEHVEPSVAGYIYRRTGPGPKFVRRLRERIGPEPLQPVELLAFRPARGPRQPQD</sequence>
<feature type="transmembrane region" description="Helical" evidence="7">
    <location>
        <begin position="22"/>
        <end position="40"/>
    </location>
</feature>
<reference evidence="9 10" key="1">
    <citation type="submission" date="2019-02" db="EMBL/GenBank/DDBJ databases">
        <title>Kribbella capetownensis sp. nov. and Kribbella speibonae sp. nov., isolated from soil.</title>
        <authorList>
            <person name="Curtis S.M."/>
            <person name="Norton I."/>
            <person name="Everest G.J."/>
            <person name="Meyers P.R."/>
        </authorList>
    </citation>
    <scope>NUCLEOTIDE SEQUENCE [LARGE SCALE GENOMIC DNA]</scope>
    <source>
        <strain evidence="9 10">YM53</strain>
    </source>
</reference>